<evidence type="ECO:0000313" key="7">
    <source>
        <dbReference type="Proteomes" id="UP000675554"/>
    </source>
</evidence>
<feature type="transmembrane region" description="Helical" evidence="5">
    <location>
        <begin position="12"/>
        <end position="29"/>
    </location>
</feature>
<evidence type="ECO:0000256" key="3">
    <source>
        <dbReference type="ARBA" id="ARBA00022989"/>
    </source>
</evidence>
<sequence length="71" mass="7870">LRELLDEGLQELLAVLLSTVYILAMLLYLDVGLGGAALFSFVPLSLLVRNFHHRSLRVYRTKSTAIASVIV</sequence>
<keyword evidence="7" id="KW-1185">Reference proteome</keyword>
<keyword evidence="6" id="KW-0067">ATP-binding</keyword>
<evidence type="ECO:0000256" key="1">
    <source>
        <dbReference type="ARBA" id="ARBA00004651"/>
    </source>
</evidence>
<proteinExistence type="predicted"/>
<evidence type="ECO:0000313" key="6">
    <source>
        <dbReference type="EMBL" id="MBR7675192.1"/>
    </source>
</evidence>
<evidence type="ECO:0000256" key="5">
    <source>
        <dbReference type="SAM" id="Phobius"/>
    </source>
</evidence>
<gene>
    <name evidence="6" type="ORF">KDA82_19620</name>
</gene>
<keyword evidence="6" id="KW-0547">Nucleotide-binding</keyword>
<dbReference type="GO" id="GO:0005524">
    <property type="term" value="F:ATP binding"/>
    <property type="evidence" value="ECO:0007669"/>
    <property type="project" value="UniProtKB-KW"/>
</dbReference>
<feature type="transmembrane region" description="Helical" evidence="5">
    <location>
        <begin position="35"/>
        <end position="52"/>
    </location>
</feature>
<feature type="non-terminal residue" evidence="6">
    <location>
        <position position="71"/>
    </location>
</feature>
<keyword evidence="4 5" id="KW-0472">Membrane</keyword>
<dbReference type="Proteomes" id="UP000675554">
    <property type="component" value="Unassembled WGS sequence"/>
</dbReference>
<feature type="non-terminal residue" evidence="6">
    <location>
        <position position="1"/>
    </location>
</feature>
<accession>A0A8T4IVJ9</accession>
<dbReference type="SUPFAM" id="SSF90123">
    <property type="entry name" value="ABC transporter transmembrane region"/>
    <property type="match status" value="1"/>
</dbReference>
<reference evidence="6" key="1">
    <citation type="submission" date="2021-04" db="EMBL/GenBank/DDBJ databases">
        <title>Sequencing of actinobacteria type strains.</title>
        <authorList>
            <person name="Nguyen G.-S."/>
            <person name="Wentzel A."/>
        </authorList>
    </citation>
    <scope>NUCLEOTIDE SEQUENCE</scope>
    <source>
        <strain evidence="6">DSM 42095</strain>
    </source>
</reference>
<comment type="caution">
    <text evidence="6">The sequence shown here is derived from an EMBL/GenBank/DDBJ whole genome shotgun (WGS) entry which is preliminary data.</text>
</comment>
<keyword evidence="3 5" id="KW-1133">Transmembrane helix</keyword>
<protein>
    <submittedName>
        <fullName evidence="6">ABC transporter ATP-binding protein</fullName>
    </submittedName>
</protein>
<keyword evidence="2 5" id="KW-0812">Transmembrane</keyword>
<dbReference type="AlphaFoldDB" id="A0A8T4IVJ9"/>
<dbReference type="InterPro" id="IPR036640">
    <property type="entry name" value="ABC1_TM_sf"/>
</dbReference>
<evidence type="ECO:0000256" key="2">
    <source>
        <dbReference type="ARBA" id="ARBA00022692"/>
    </source>
</evidence>
<evidence type="ECO:0000256" key="4">
    <source>
        <dbReference type="ARBA" id="ARBA00023136"/>
    </source>
</evidence>
<name>A0A8T4IVJ9_9ACTN</name>
<dbReference type="GO" id="GO:0005886">
    <property type="term" value="C:plasma membrane"/>
    <property type="evidence" value="ECO:0007669"/>
    <property type="project" value="UniProtKB-SubCell"/>
</dbReference>
<organism evidence="6 7">
    <name type="scientific">Streptomyces daliensis</name>
    <dbReference type="NCBI Taxonomy" id="299421"/>
    <lineage>
        <taxon>Bacteria</taxon>
        <taxon>Bacillati</taxon>
        <taxon>Actinomycetota</taxon>
        <taxon>Actinomycetes</taxon>
        <taxon>Kitasatosporales</taxon>
        <taxon>Streptomycetaceae</taxon>
        <taxon>Streptomyces</taxon>
    </lineage>
</organism>
<dbReference type="EMBL" id="JAGSMN010000442">
    <property type="protein sequence ID" value="MBR7675192.1"/>
    <property type="molecule type" value="Genomic_DNA"/>
</dbReference>
<comment type="subcellular location">
    <subcellularLocation>
        <location evidence="1">Cell membrane</location>
        <topology evidence="1">Multi-pass membrane protein</topology>
    </subcellularLocation>
</comment>